<gene>
    <name evidence="5" type="primary">nuoB</name>
    <name evidence="9" type="ORF">WH50_09850</name>
</gene>
<feature type="domain" description="NADH:ubiquinone oxidoreductase-like 20kDa subunit" evidence="8">
    <location>
        <begin position="54"/>
        <end position="161"/>
    </location>
</feature>
<comment type="cofactor">
    <cofactor evidence="5">
        <name>[4Fe-4S] cluster</name>
        <dbReference type="ChEBI" id="CHEBI:49883"/>
    </cofactor>
    <text evidence="5">Binds 1 [4Fe-4S] cluster.</text>
</comment>
<evidence type="ECO:0000256" key="1">
    <source>
        <dbReference type="ARBA" id="ARBA00009173"/>
    </source>
</evidence>
<dbReference type="EMBL" id="LAPT01000041">
    <property type="protein sequence ID" value="PXF31487.1"/>
    <property type="molecule type" value="Genomic_DNA"/>
</dbReference>
<feature type="binding site" evidence="5">
    <location>
        <position position="54"/>
    </location>
    <ligand>
        <name>[4Fe-4S] cluster</name>
        <dbReference type="ChEBI" id="CHEBI:49883"/>
    </ligand>
</feature>
<dbReference type="PANTHER" id="PTHR11995:SF14">
    <property type="entry name" value="NADH DEHYDROGENASE [UBIQUINONE] IRON-SULFUR PROTEIN 7, MITOCHONDRIAL"/>
    <property type="match status" value="1"/>
</dbReference>
<keyword evidence="5 6" id="KW-0411">Iron-sulfur</keyword>
<comment type="subunit">
    <text evidence="5">NDH-1 is composed of 14 different subunits. Subunits NuoB, C, D, E, F, and G constitute the peripheral sector of the complex.</text>
</comment>
<keyword evidence="5" id="KW-1003">Cell membrane</keyword>
<keyword evidence="10" id="KW-1185">Reference proteome</keyword>
<dbReference type="PANTHER" id="PTHR11995">
    <property type="entry name" value="NADH DEHYDROGENASE"/>
    <property type="match status" value="1"/>
</dbReference>
<keyword evidence="3 5" id="KW-1278">Translocase</keyword>
<evidence type="ECO:0000256" key="4">
    <source>
        <dbReference type="ARBA" id="ARBA00023075"/>
    </source>
</evidence>
<evidence type="ECO:0000256" key="7">
    <source>
        <dbReference type="SAM" id="MobiDB-lite"/>
    </source>
</evidence>
<protein>
    <recommendedName>
        <fullName evidence="5">NADH-quinone oxidoreductase subunit B</fullName>
        <ecNumber evidence="5">7.1.1.-</ecNumber>
    </recommendedName>
    <alternativeName>
        <fullName evidence="5">NADH dehydrogenase I subunit B</fullName>
    </alternativeName>
    <alternativeName>
        <fullName evidence="5">NDH-1 subunit B</fullName>
    </alternativeName>
</protein>
<evidence type="ECO:0000259" key="8">
    <source>
        <dbReference type="Pfam" id="PF01058"/>
    </source>
</evidence>
<dbReference type="EC" id="7.1.1.-" evidence="5"/>
<accession>A0ABX5LZ43</accession>
<keyword evidence="5 6" id="KW-0408">Iron</keyword>
<feature type="binding site" evidence="5">
    <location>
        <position position="120"/>
    </location>
    <ligand>
        <name>[4Fe-4S] cluster</name>
        <dbReference type="ChEBI" id="CHEBI:49883"/>
    </ligand>
</feature>
<dbReference type="PROSITE" id="PS01150">
    <property type="entry name" value="COMPLEX1_20K"/>
    <property type="match status" value="1"/>
</dbReference>
<comment type="subcellular location">
    <subcellularLocation>
        <location evidence="5">Cell membrane</location>
        <topology evidence="5">Peripheral membrane protein</topology>
        <orientation evidence="5">Cytoplasmic side</orientation>
    </subcellularLocation>
</comment>
<keyword evidence="5 6" id="KW-0004">4Fe-4S</keyword>
<keyword evidence="5 6" id="KW-0520">NAD</keyword>
<keyword evidence="2 5" id="KW-0874">Quinone</keyword>
<evidence type="ECO:0000256" key="3">
    <source>
        <dbReference type="ARBA" id="ARBA00022967"/>
    </source>
</evidence>
<comment type="caution">
    <text evidence="9">The sequence shown here is derived from an EMBL/GenBank/DDBJ whole genome shotgun (WGS) entry which is preliminary data.</text>
</comment>
<dbReference type="SUPFAM" id="SSF56770">
    <property type="entry name" value="HydA/Nqo6-like"/>
    <property type="match status" value="1"/>
</dbReference>
<keyword evidence="5" id="KW-0472">Membrane</keyword>
<proteinExistence type="inferred from homology"/>
<dbReference type="InterPro" id="IPR006137">
    <property type="entry name" value="NADH_UbQ_OxRdtase-like_20kDa"/>
</dbReference>
<comment type="catalytic activity">
    <reaction evidence="5">
        <text>a quinone + NADH + 5 H(+)(in) = a quinol + NAD(+) + 4 H(+)(out)</text>
        <dbReference type="Rhea" id="RHEA:57888"/>
        <dbReference type="ChEBI" id="CHEBI:15378"/>
        <dbReference type="ChEBI" id="CHEBI:24646"/>
        <dbReference type="ChEBI" id="CHEBI:57540"/>
        <dbReference type="ChEBI" id="CHEBI:57945"/>
        <dbReference type="ChEBI" id="CHEBI:132124"/>
    </reaction>
</comment>
<reference evidence="9 10" key="1">
    <citation type="submission" date="2015-03" db="EMBL/GenBank/DDBJ databases">
        <authorList>
            <person name="Krishnan R."/>
            <person name="Midha S."/>
            <person name="Patil P.B."/>
            <person name="Rameshkumar N."/>
        </authorList>
    </citation>
    <scope>NUCLEOTIDE SEQUENCE [LARGE SCALE GENOMIC DNA]</scope>
    <source>
        <strain evidence="9 10">L1E11</strain>
    </source>
</reference>
<evidence type="ECO:0000256" key="6">
    <source>
        <dbReference type="RuleBase" id="RU004464"/>
    </source>
</evidence>
<feature type="region of interest" description="Disordered" evidence="7">
    <location>
        <begin position="1"/>
        <end position="22"/>
    </location>
</feature>
<comment type="function">
    <text evidence="5">NDH-1 shuttles electrons from NADH, via FMN and iron-sulfur (Fe-S) centers, to quinones in the respiratory chain. The immediate electron acceptor for the enzyme in this species is believed to be ubiquinone. Couples the redox reaction to proton translocation (for every two electrons transferred, four hydrogen ions are translocated across the cytoplasmic membrane), and thus conserves the redox energy in a proton gradient.</text>
</comment>
<dbReference type="Pfam" id="PF01058">
    <property type="entry name" value="Oxidored_q6"/>
    <property type="match status" value="1"/>
</dbReference>
<dbReference type="Gene3D" id="3.40.50.12280">
    <property type="match status" value="1"/>
</dbReference>
<keyword evidence="5 6" id="KW-0479">Metal-binding</keyword>
<dbReference type="HAMAP" id="MF_01356">
    <property type="entry name" value="NDH1_NuoB"/>
    <property type="match status" value="1"/>
</dbReference>
<feature type="compositionally biased region" description="Polar residues" evidence="7">
    <location>
        <begin position="1"/>
        <end position="12"/>
    </location>
</feature>
<evidence type="ECO:0000313" key="9">
    <source>
        <dbReference type="EMBL" id="PXF31487.1"/>
    </source>
</evidence>
<keyword evidence="5" id="KW-0813">Transport</keyword>
<dbReference type="NCBIfam" id="TIGR01957">
    <property type="entry name" value="nuoB_fam"/>
    <property type="match status" value="1"/>
</dbReference>
<feature type="binding site" evidence="5">
    <location>
        <position position="149"/>
    </location>
    <ligand>
        <name>[4Fe-4S] cluster</name>
        <dbReference type="ChEBI" id="CHEBI:49883"/>
    </ligand>
</feature>
<evidence type="ECO:0000256" key="2">
    <source>
        <dbReference type="ARBA" id="ARBA00022719"/>
    </source>
</evidence>
<dbReference type="NCBIfam" id="NF005012">
    <property type="entry name" value="PRK06411.1"/>
    <property type="match status" value="1"/>
</dbReference>
<comment type="similarity">
    <text evidence="1 5 6">Belongs to the complex I 20 kDa subunit family.</text>
</comment>
<organism evidence="9 10">
    <name type="scientific">Pokkaliibacter plantistimulans</name>
    <dbReference type="NCBI Taxonomy" id="1635171"/>
    <lineage>
        <taxon>Bacteria</taxon>
        <taxon>Pseudomonadati</taxon>
        <taxon>Pseudomonadota</taxon>
        <taxon>Gammaproteobacteria</taxon>
        <taxon>Oceanospirillales</taxon>
        <taxon>Balneatrichaceae</taxon>
        <taxon>Pokkaliibacter</taxon>
    </lineage>
</organism>
<dbReference type="InterPro" id="IPR006138">
    <property type="entry name" value="NADH_UQ_OxRdtase_20Kd_su"/>
</dbReference>
<dbReference type="Proteomes" id="UP000248090">
    <property type="component" value="Unassembled WGS sequence"/>
</dbReference>
<keyword evidence="4 5" id="KW-0830">Ubiquinone</keyword>
<feature type="binding site" evidence="5">
    <location>
        <position position="55"/>
    </location>
    <ligand>
        <name>[4Fe-4S] cluster</name>
        <dbReference type="ChEBI" id="CHEBI:49883"/>
    </ligand>
</feature>
<name>A0ABX5LZ43_9GAMM</name>
<evidence type="ECO:0000313" key="10">
    <source>
        <dbReference type="Proteomes" id="UP000248090"/>
    </source>
</evidence>
<sequence>MSSTIPVQQLDPTTGAPGQGGKDGMFSTIVGKLDEMVAWCRNYSLWPYNFGTSCCFVEMMTAATPRFDMARLGCEVLRGSPRQSDVLITAGTCFTKMAPLMRHIYDQMLEPRWVISMGSCSNSGGMYDIYSVVQGVDRIIPVDIYIPGCPPRPDALLEGLTLLQKQVKENPIPVLAKRRKPLGIEIK</sequence>
<evidence type="ECO:0000256" key="5">
    <source>
        <dbReference type="HAMAP-Rule" id="MF_01356"/>
    </source>
</evidence>